<feature type="region of interest" description="Disordered" evidence="1">
    <location>
        <begin position="94"/>
        <end position="157"/>
    </location>
</feature>
<dbReference type="AlphaFoldDB" id="A0A0D3ATP4"/>
<dbReference type="Proteomes" id="UP000032141">
    <property type="component" value="Chromosome C2"/>
</dbReference>
<name>A0A0D3ATP4_BRAOL</name>
<dbReference type="eggNOG" id="KOG0017">
    <property type="taxonomic scope" value="Eukaryota"/>
</dbReference>
<reference evidence="2" key="2">
    <citation type="submission" date="2015-03" db="UniProtKB">
        <authorList>
            <consortium name="EnsemblPlants"/>
        </authorList>
    </citation>
    <scope>IDENTIFICATION</scope>
</reference>
<evidence type="ECO:0000313" key="3">
    <source>
        <dbReference type="Proteomes" id="UP000032141"/>
    </source>
</evidence>
<dbReference type="EnsemblPlants" id="Bo2g118050.1">
    <property type="protein sequence ID" value="Bo2g118050.1"/>
    <property type="gene ID" value="Bo2g118050"/>
</dbReference>
<dbReference type="PANTHER" id="PTHR33240">
    <property type="entry name" value="OS08G0508500 PROTEIN"/>
    <property type="match status" value="1"/>
</dbReference>
<evidence type="ECO:0000313" key="2">
    <source>
        <dbReference type="EnsemblPlants" id="Bo2g118050.1"/>
    </source>
</evidence>
<evidence type="ECO:0000256" key="1">
    <source>
        <dbReference type="SAM" id="MobiDB-lite"/>
    </source>
</evidence>
<sequence>MGFSGEVSMTLGSIQLPVMAKEITKIVKFAVVDHPAIYNVIMGTPWINAMQAVPSTYHLGVKFPTPNGVAAIWGCQKQSRLCFLVEHKLRKMTTSATANRKRTKIDQSSAKNASRKDDLTSAADANASDIKTQHVSEADATTQPEHPEENAAPAKVITIRAVSTATTAE</sequence>
<reference evidence="2 3" key="1">
    <citation type="journal article" date="2014" name="Genome Biol.">
        <title>Transcriptome and methylome profiling reveals relics of genome dominance in the mesopolyploid Brassica oleracea.</title>
        <authorList>
            <person name="Parkin I.A."/>
            <person name="Koh C."/>
            <person name="Tang H."/>
            <person name="Robinson S.J."/>
            <person name="Kagale S."/>
            <person name="Clarke W.E."/>
            <person name="Town C.D."/>
            <person name="Nixon J."/>
            <person name="Krishnakumar V."/>
            <person name="Bidwell S.L."/>
            <person name="Denoeud F."/>
            <person name="Belcram H."/>
            <person name="Links M.G."/>
            <person name="Just J."/>
            <person name="Clarke C."/>
            <person name="Bender T."/>
            <person name="Huebert T."/>
            <person name="Mason A.S."/>
            <person name="Pires J.C."/>
            <person name="Barker G."/>
            <person name="Moore J."/>
            <person name="Walley P.G."/>
            <person name="Manoli S."/>
            <person name="Batley J."/>
            <person name="Edwards D."/>
            <person name="Nelson M.N."/>
            <person name="Wang X."/>
            <person name="Paterson A.H."/>
            <person name="King G."/>
            <person name="Bancroft I."/>
            <person name="Chalhoub B."/>
            <person name="Sharpe A.G."/>
        </authorList>
    </citation>
    <scope>NUCLEOTIDE SEQUENCE</scope>
    <source>
        <strain evidence="2 3">cv. TO1000</strain>
    </source>
</reference>
<dbReference type="HOGENOM" id="CLU_145660_0_0_1"/>
<keyword evidence="3" id="KW-1185">Reference proteome</keyword>
<accession>A0A0D3ATP4</accession>
<organism evidence="2 3">
    <name type="scientific">Brassica oleracea var. oleracea</name>
    <dbReference type="NCBI Taxonomy" id="109376"/>
    <lineage>
        <taxon>Eukaryota</taxon>
        <taxon>Viridiplantae</taxon>
        <taxon>Streptophyta</taxon>
        <taxon>Embryophyta</taxon>
        <taxon>Tracheophyta</taxon>
        <taxon>Spermatophyta</taxon>
        <taxon>Magnoliopsida</taxon>
        <taxon>eudicotyledons</taxon>
        <taxon>Gunneridae</taxon>
        <taxon>Pentapetalae</taxon>
        <taxon>rosids</taxon>
        <taxon>malvids</taxon>
        <taxon>Brassicales</taxon>
        <taxon>Brassicaceae</taxon>
        <taxon>Brassiceae</taxon>
        <taxon>Brassica</taxon>
    </lineage>
</organism>
<dbReference type="PANTHER" id="PTHR33240:SF8">
    <property type="entry name" value="OS03G0439900 PROTEIN"/>
    <property type="match status" value="1"/>
</dbReference>
<dbReference type="Gramene" id="Bo2g118050.1">
    <property type="protein sequence ID" value="Bo2g118050.1"/>
    <property type="gene ID" value="Bo2g118050"/>
</dbReference>
<protein>
    <submittedName>
        <fullName evidence="2">Uncharacterized protein</fullName>
    </submittedName>
</protein>
<proteinExistence type="predicted"/>